<dbReference type="InterPro" id="IPR058625">
    <property type="entry name" value="MdtA-like_BSH"/>
</dbReference>
<gene>
    <name evidence="6" type="ORF">J2W36_002998</name>
</gene>
<dbReference type="Pfam" id="PF25954">
    <property type="entry name" value="Beta-barrel_RND_2"/>
    <property type="match status" value="1"/>
</dbReference>
<evidence type="ECO:0000259" key="3">
    <source>
        <dbReference type="Pfam" id="PF25917"/>
    </source>
</evidence>
<dbReference type="Pfam" id="PF25989">
    <property type="entry name" value="YknX_C"/>
    <property type="match status" value="1"/>
</dbReference>
<organism evidence="6 7">
    <name type="scientific">Variovorax ginsengisoli</name>
    <dbReference type="NCBI Taxonomy" id="363844"/>
    <lineage>
        <taxon>Bacteria</taxon>
        <taxon>Pseudomonadati</taxon>
        <taxon>Pseudomonadota</taxon>
        <taxon>Betaproteobacteria</taxon>
        <taxon>Burkholderiales</taxon>
        <taxon>Comamonadaceae</taxon>
        <taxon>Variovorax</taxon>
    </lineage>
</organism>
<dbReference type="InterPro" id="IPR058637">
    <property type="entry name" value="YknX-like_C"/>
</dbReference>
<dbReference type="Proteomes" id="UP001226867">
    <property type="component" value="Unassembled WGS sequence"/>
</dbReference>
<keyword evidence="2" id="KW-0732">Signal</keyword>
<reference evidence="6 7" key="1">
    <citation type="submission" date="2023-07" db="EMBL/GenBank/DDBJ databases">
        <title>Sorghum-associated microbial communities from plants grown in Nebraska, USA.</title>
        <authorList>
            <person name="Schachtman D."/>
        </authorList>
    </citation>
    <scope>NUCLEOTIDE SEQUENCE [LARGE SCALE GENOMIC DNA]</scope>
    <source>
        <strain evidence="6 7">DS1607</strain>
    </source>
</reference>
<dbReference type="NCBIfam" id="TIGR01730">
    <property type="entry name" value="RND_mfp"/>
    <property type="match status" value="1"/>
</dbReference>
<dbReference type="Gene3D" id="2.40.420.20">
    <property type="match status" value="1"/>
</dbReference>
<dbReference type="SUPFAM" id="SSF111369">
    <property type="entry name" value="HlyD-like secretion proteins"/>
    <property type="match status" value="1"/>
</dbReference>
<protein>
    <submittedName>
        <fullName evidence="6">Multidrug efflux system membrane fusion protein</fullName>
    </submittedName>
</protein>
<sequence>MRTSINMRNKTLLVVTLALSAIAAVGTVVYSTATVAKPAAVAPPATKVALASVRRDTLPQVFAGVGELESARQVQVAAEVGGRVTRIAFLSGQAVKAGQLLVQLNDAPEQAERQRLQAQWRNAETLHARARKLLADDAATQEQVDNAGSVRDMALGELRHVEAVIAQKAIRAPYAGVLGIRRVHEGQYLNATDAIVSLVDARTLYANFSLDEQASPQLKTGQAVEVRVDAYPDRRFSARVTAVDPMIARSRTVQLQATLTNADGALRPGMYASVRVARQDAAQALTVPETAVTYTAYGETVFVAHARDGQALTVKRVAVKAGERLNGRVQIDNGLSEGDRVVTSGQLKLIDGMAVEAVEADTLEVRS</sequence>
<comment type="caution">
    <text evidence="6">The sequence shown here is derived from an EMBL/GenBank/DDBJ whole genome shotgun (WGS) entry which is preliminary data.</text>
</comment>
<dbReference type="PANTHER" id="PTHR30469:SF29">
    <property type="entry name" value="BLR2860 PROTEIN"/>
    <property type="match status" value="1"/>
</dbReference>
<feature type="chain" id="PRO_5046313767" evidence="2">
    <location>
        <begin position="24"/>
        <end position="367"/>
    </location>
</feature>
<comment type="similarity">
    <text evidence="1">Belongs to the membrane fusion protein (MFP) (TC 8.A.1) family.</text>
</comment>
<feature type="signal peptide" evidence="2">
    <location>
        <begin position="1"/>
        <end position="23"/>
    </location>
</feature>
<dbReference type="InterPro" id="IPR058792">
    <property type="entry name" value="Beta-barrel_RND_2"/>
</dbReference>
<dbReference type="InterPro" id="IPR006143">
    <property type="entry name" value="RND_pump_MFP"/>
</dbReference>
<dbReference type="RefSeq" id="WP_307690538.1">
    <property type="nucleotide sequence ID" value="NZ_JAUSRO010000009.1"/>
</dbReference>
<name>A0ABT9S8P7_9BURK</name>
<accession>A0ABT9S8P7</accession>
<evidence type="ECO:0000259" key="4">
    <source>
        <dbReference type="Pfam" id="PF25954"/>
    </source>
</evidence>
<keyword evidence="7" id="KW-1185">Reference proteome</keyword>
<proteinExistence type="inferred from homology"/>
<feature type="domain" description="CusB-like beta-barrel" evidence="4">
    <location>
        <begin position="207"/>
        <end position="279"/>
    </location>
</feature>
<dbReference type="Gene3D" id="2.40.50.100">
    <property type="match status" value="1"/>
</dbReference>
<dbReference type="Gene3D" id="2.40.30.170">
    <property type="match status" value="1"/>
</dbReference>
<evidence type="ECO:0000259" key="5">
    <source>
        <dbReference type="Pfam" id="PF25989"/>
    </source>
</evidence>
<dbReference type="Pfam" id="PF25917">
    <property type="entry name" value="BSH_RND"/>
    <property type="match status" value="1"/>
</dbReference>
<evidence type="ECO:0000256" key="2">
    <source>
        <dbReference type="SAM" id="SignalP"/>
    </source>
</evidence>
<feature type="domain" description="YknX-like C-terminal permuted SH3-like" evidence="5">
    <location>
        <begin position="284"/>
        <end position="356"/>
    </location>
</feature>
<feature type="domain" description="Multidrug resistance protein MdtA-like barrel-sandwich hybrid" evidence="3">
    <location>
        <begin position="72"/>
        <end position="196"/>
    </location>
</feature>
<evidence type="ECO:0000256" key="1">
    <source>
        <dbReference type="ARBA" id="ARBA00009477"/>
    </source>
</evidence>
<evidence type="ECO:0000313" key="7">
    <source>
        <dbReference type="Proteomes" id="UP001226867"/>
    </source>
</evidence>
<dbReference type="PANTHER" id="PTHR30469">
    <property type="entry name" value="MULTIDRUG RESISTANCE PROTEIN MDTA"/>
    <property type="match status" value="1"/>
</dbReference>
<dbReference type="EMBL" id="JAUSRO010000009">
    <property type="protein sequence ID" value="MDP9900732.1"/>
    <property type="molecule type" value="Genomic_DNA"/>
</dbReference>
<evidence type="ECO:0000313" key="6">
    <source>
        <dbReference type="EMBL" id="MDP9900732.1"/>
    </source>
</evidence>